<dbReference type="GO" id="GO:0004497">
    <property type="term" value="F:monooxygenase activity"/>
    <property type="evidence" value="ECO:0007669"/>
    <property type="project" value="UniProtKB-KW"/>
</dbReference>
<evidence type="ECO:0000256" key="6">
    <source>
        <dbReference type="RuleBase" id="RU361177"/>
    </source>
</evidence>
<gene>
    <name evidence="7" type="ORF">AABB24_002641</name>
</gene>
<keyword evidence="2 6" id="KW-0285">Flavoprotein</keyword>
<dbReference type="InterPro" id="IPR036188">
    <property type="entry name" value="FAD/NAD-bd_sf"/>
</dbReference>
<comment type="cofactor">
    <cofactor evidence="6">
        <name>FAD</name>
        <dbReference type="ChEBI" id="CHEBI:57692"/>
    </cofactor>
</comment>
<dbReference type="Gene3D" id="3.50.50.60">
    <property type="entry name" value="FAD/NAD(P)-binding domain"/>
    <property type="match status" value="3"/>
</dbReference>
<dbReference type="PROSITE" id="PS51257">
    <property type="entry name" value="PROKAR_LIPOPROTEIN"/>
    <property type="match status" value="1"/>
</dbReference>
<proteinExistence type="inferred from homology"/>
<name>A0ABD2VRP6_9SOLN</name>
<keyword evidence="5 6" id="KW-0560">Oxidoreductase</keyword>
<dbReference type="PANTHER" id="PTHR23023">
    <property type="entry name" value="DIMETHYLANILINE MONOOXYGENASE"/>
    <property type="match status" value="1"/>
</dbReference>
<evidence type="ECO:0000256" key="3">
    <source>
        <dbReference type="ARBA" id="ARBA00022827"/>
    </source>
</evidence>
<evidence type="ECO:0000256" key="2">
    <source>
        <dbReference type="ARBA" id="ARBA00022630"/>
    </source>
</evidence>
<comment type="similarity">
    <text evidence="1 6">Belongs to the FMO family.</text>
</comment>
<reference evidence="7 8" key="1">
    <citation type="submission" date="2024-05" db="EMBL/GenBank/DDBJ databases">
        <title>De novo assembly of an allotetraploid wild potato.</title>
        <authorList>
            <person name="Hosaka A.J."/>
        </authorList>
    </citation>
    <scope>NUCLEOTIDE SEQUENCE [LARGE SCALE GENOMIC DNA]</scope>
    <source>
        <tissue evidence="7">Young leaves</tissue>
    </source>
</reference>
<dbReference type="EMBL" id="JBJKTR010000001">
    <property type="protein sequence ID" value="KAL3383237.1"/>
    <property type="molecule type" value="Genomic_DNA"/>
</dbReference>
<evidence type="ECO:0000256" key="4">
    <source>
        <dbReference type="ARBA" id="ARBA00022857"/>
    </source>
</evidence>
<dbReference type="Pfam" id="PF00743">
    <property type="entry name" value="FMO-like"/>
    <property type="match status" value="1"/>
</dbReference>
<sequence length="518" mass="58600">MANFNDRKKEVIAIIGAGISGLLACKYCISKGFDPIVFESESSIGGVWTKTIESTKLQTPKPVYQFSDFPWPDSVTEMCPDHKTVLEYIESYATHFDLVRHIKFNSKVLSLSYEDDSSSSINGAGEWNLCEGKWNVTVQDTPTLSTQVYQVDFVVVCVGRFSQVANMPEFRPNSGPEAFDGQVIHSMDYSKMDSKTATNFVKGKQVAVVGFQRSGMDIAMECSTVNGVERPCTVLIRTPNWNLPADFSSWGLNLGYLYSSRFSELMVHKPGEGLLLSLLATTLSPLRWALSKYVESYIKHKNRLAKYGMVPEHSFLSSCSVAVVPEGFYDRVEEGSIKLIKKAECLGFSKEGIVLEGQAKTIKSELVILATGFKGIDKLKHIFESTKYQEFIAGSDDSATVTVPLYRECIHPRIPQVAIIGFSESIATLYTSEIRCRWLAELLDGKFKLPSIKVMEKDIAEWDKYKKRYSYNKYYRKSCIAPLHVWHNDQLCKDMGWNPKRKKGFWAEWFQPYGPMDY</sequence>
<dbReference type="Proteomes" id="UP001627284">
    <property type="component" value="Unassembled WGS sequence"/>
</dbReference>
<evidence type="ECO:0000256" key="1">
    <source>
        <dbReference type="ARBA" id="ARBA00009183"/>
    </source>
</evidence>
<keyword evidence="4" id="KW-0521">NADP</keyword>
<dbReference type="SUPFAM" id="SSF51905">
    <property type="entry name" value="FAD/NAD(P)-binding domain"/>
    <property type="match status" value="2"/>
</dbReference>
<dbReference type="AlphaFoldDB" id="A0ABD2VRP6"/>
<dbReference type="InterPro" id="IPR020946">
    <property type="entry name" value="Flavin_mOase-like"/>
</dbReference>
<protein>
    <recommendedName>
        <fullName evidence="6">Flavin-containing monooxygenase</fullName>
        <ecNumber evidence="6">1.-.-.-</ecNumber>
    </recommendedName>
</protein>
<keyword evidence="3 6" id="KW-0274">FAD</keyword>
<evidence type="ECO:0000313" key="8">
    <source>
        <dbReference type="Proteomes" id="UP001627284"/>
    </source>
</evidence>
<evidence type="ECO:0000313" key="7">
    <source>
        <dbReference type="EMBL" id="KAL3383237.1"/>
    </source>
</evidence>
<accession>A0ABD2VRP6</accession>
<keyword evidence="8" id="KW-1185">Reference proteome</keyword>
<comment type="caution">
    <text evidence="7">The sequence shown here is derived from an EMBL/GenBank/DDBJ whole genome shotgun (WGS) entry which is preliminary data.</text>
</comment>
<dbReference type="EC" id="1.-.-.-" evidence="6"/>
<evidence type="ECO:0000256" key="5">
    <source>
        <dbReference type="ARBA" id="ARBA00023002"/>
    </source>
</evidence>
<dbReference type="FunFam" id="3.50.50.60:FF:000169">
    <property type="entry name" value="Flavin-containing monooxygenase"/>
    <property type="match status" value="1"/>
</dbReference>
<dbReference type="InterPro" id="IPR050346">
    <property type="entry name" value="FMO-like"/>
</dbReference>
<dbReference type="PIRSF" id="PIRSF000332">
    <property type="entry name" value="FMO"/>
    <property type="match status" value="1"/>
</dbReference>
<dbReference type="FunFam" id="3.50.50.60:FF:000403">
    <property type="entry name" value="Flavin-containing monooxygenase"/>
    <property type="match status" value="1"/>
</dbReference>
<keyword evidence="6" id="KW-0503">Monooxygenase</keyword>
<dbReference type="InterPro" id="IPR000960">
    <property type="entry name" value="Flavin_mOase"/>
</dbReference>
<organism evidence="7 8">
    <name type="scientific">Solanum stoloniferum</name>
    <dbReference type="NCBI Taxonomy" id="62892"/>
    <lineage>
        <taxon>Eukaryota</taxon>
        <taxon>Viridiplantae</taxon>
        <taxon>Streptophyta</taxon>
        <taxon>Embryophyta</taxon>
        <taxon>Tracheophyta</taxon>
        <taxon>Spermatophyta</taxon>
        <taxon>Magnoliopsida</taxon>
        <taxon>eudicotyledons</taxon>
        <taxon>Gunneridae</taxon>
        <taxon>Pentapetalae</taxon>
        <taxon>asterids</taxon>
        <taxon>lamiids</taxon>
        <taxon>Solanales</taxon>
        <taxon>Solanaceae</taxon>
        <taxon>Solanoideae</taxon>
        <taxon>Solaneae</taxon>
        <taxon>Solanum</taxon>
    </lineage>
</organism>